<protein>
    <submittedName>
        <fullName evidence="2">Uncharacterized protein</fullName>
    </submittedName>
</protein>
<proteinExistence type="predicted"/>
<evidence type="ECO:0000313" key="3">
    <source>
        <dbReference type="Proteomes" id="UP000326396"/>
    </source>
</evidence>
<evidence type="ECO:0000313" key="2">
    <source>
        <dbReference type="EMBL" id="KAD3067834.1"/>
    </source>
</evidence>
<dbReference type="EMBL" id="SZYD01000017">
    <property type="protein sequence ID" value="KAD3067834.1"/>
    <property type="molecule type" value="Genomic_DNA"/>
</dbReference>
<accession>A0A5N6M1P0</accession>
<dbReference type="Proteomes" id="UP000326396">
    <property type="component" value="Linkage Group LG7"/>
</dbReference>
<evidence type="ECO:0000256" key="1">
    <source>
        <dbReference type="SAM" id="MobiDB-lite"/>
    </source>
</evidence>
<feature type="region of interest" description="Disordered" evidence="1">
    <location>
        <begin position="1"/>
        <end position="48"/>
    </location>
</feature>
<comment type="caution">
    <text evidence="2">The sequence shown here is derived from an EMBL/GenBank/DDBJ whole genome shotgun (WGS) entry which is preliminary data.</text>
</comment>
<sequence length="162" mass="18288">MEAPLSHVSPVDLEPSNPIVPHTQNYNHKSPQSTLWSHSSQHRRALHHGSISQPSEIKIAAPQVLVLLCAAVNSSDLIRASVQNEAQICKLKIRQRGQSPPWLQHRLHVKRKEEALPSLTYRPGCPAKIRAVFNPMPDYNVRKTIYTEINIIAFSKYHHSSS</sequence>
<organism evidence="2 3">
    <name type="scientific">Mikania micrantha</name>
    <name type="common">bitter vine</name>
    <dbReference type="NCBI Taxonomy" id="192012"/>
    <lineage>
        <taxon>Eukaryota</taxon>
        <taxon>Viridiplantae</taxon>
        <taxon>Streptophyta</taxon>
        <taxon>Embryophyta</taxon>
        <taxon>Tracheophyta</taxon>
        <taxon>Spermatophyta</taxon>
        <taxon>Magnoliopsida</taxon>
        <taxon>eudicotyledons</taxon>
        <taxon>Gunneridae</taxon>
        <taxon>Pentapetalae</taxon>
        <taxon>asterids</taxon>
        <taxon>campanulids</taxon>
        <taxon>Asterales</taxon>
        <taxon>Asteraceae</taxon>
        <taxon>Asteroideae</taxon>
        <taxon>Heliantheae alliance</taxon>
        <taxon>Eupatorieae</taxon>
        <taxon>Mikania</taxon>
    </lineage>
</organism>
<dbReference type="AlphaFoldDB" id="A0A5N6M1P0"/>
<name>A0A5N6M1P0_9ASTR</name>
<reference evidence="2 3" key="1">
    <citation type="submission" date="2019-05" db="EMBL/GenBank/DDBJ databases">
        <title>Mikania micrantha, genome provides insights into the molecular mechanism of rapid growth.</title>
        <authorList>
            <person name="Liu B."/>
        </authorList>
    </citation>
    <scope>NUCLEOTIDE SEQUENCE [LARGE SCALE GENOMIC DNA]</scope>
    <source>
        <strain evidence="2">NLD-2019</strain>
        <tissue evidence="2">Leaf</tissue>
    </source>
</reference>
<gene>
    <name evidence="2" type="ORF">E3N88_35714</name>
</gene>
<keyword evidence="3" id="KW-1185">Reference proteome</keyword>
<feature type="compositionally biased region" description="Polar residues" evidence="1">
    <location>
        <begin position="22"/>
        <end position="39"/>
    </location>
</feature>